<gene>
    <name evidence="1" type="ORF">GCM10009742_07200</name>
</gene>
<proteinExistence type="predicted"/>
<protein>
    <submittedName>
        <fullName evidence="1">Uncharacterized protein</fullName>
    </submittedName>
</protein>
<dbReference type="RefSeq" id="WP_344187895.1">
    <property type="nucleotide sequence ID" value="NZ_BAAAND010000001.1"/>
</dbReference>
<reference evidence="1 2" key="1">
    <citation type="journal article" date="2019" name="Int. J. Syst. Evol. Microbiol.">
        <title>The Global Catalogue of Microorganisms (GCM) 10K type strain sequencing project: providing services to taxonomists for standard genome sequencing and annotation.</title>
        <authorList>
            <consortium name="The Broad Institute Genomics Platform"/>
            <consortium name="The Broad Institute Genome Sequencing Center for Infectious Disease"/>
            <person name="Wu L."/>
            <person name="Ma J."/>
        </authorList>
    </citation>
    <scope>NUCLEOTIDE SEQUENCE [LARGE SCALE GENOMIC DNA]</scope>
    <source>
        <strain evidence="1 2">JCM 14304</strain>
    </source>
</reference>
<keyword evidence="2" id="KW-1185">Reference proteome</keyword>
<dbReference type="EMBL" id="BAAAND010000001">
    <property type="protein sequence ID" value="GAA1567848.1"/>
    <property type="molecule type" value="Genomic_DNA"/>
</dbReference>
<evidence type="ECO:0000313" key="2">
    <source>
        <dbReference type="Proteomes" id="UP001500190"/>
    </source>
</evidence>
<accession>A0ABN2D086</accession>
<dbReference type="Proteomes" id="UP001500190">
    <property type="component" value="Unassembled WGS sequence"/>
</dbReference>
<sequence length="131" mass="13835">MTIVEFTAHTAYLDPLTGIGHLLTPCPGTDIGALWTLWSTLPGPRGCTIWNGRCTCRCTAPIACMRSLSSGSQAVRRVGLRVEIASSTADGRQAPCVYGEPTAENPTLEVLDCATVALDIAADLAFDARPD</sequence>
<comment type="caution">
    <text evidence="1">The sequence shown here is derived from an EMBL/GenBank/DDBJ whole genome shotgun (WGS) entry which is preliminary data.</text>
</comment>
<organism evidence="1 2">
    <name type="scientific">Kribbella karoonensis</name>
    <dbReference type="NCBI Taxonomy" id="324851"/>
    <lineage>
        <taxon>Bacteria</taxon>
        <taxon>Bacillati</taxon>
        <taxon>Actinomycetota</taxon>
        <taxon>Actinomycetes</taxon>
        <taxon>Propionibacteriales</taxon>
        <taxon>Kribbellaceae</taxon>
        <taxon>Kribbella</taxon>
    </lineage>
</organism>
<name>A0ABN2D086_9ACTN</name>
<evidence type="ECO:0000313" key="1">
    <source>
        <dbReference type="EMBL" id="GAA1567848.1"/>
    </source>
</evidence>